<dbReference type="AlphaFoldDB" id="R0KEQ4"/>
<reference evidence="3" key="1">
    <citation type="journal article" date="2013" name="Nat. Genet.">
        <title>The duck genome and transcriptome provide insight into an avian influenza virus reservoir species.</title>
        <authorList>
            <person name="Huang Y."/>
            <person name="Li Y."/>
            <person name="Burt D.W."/>
            <person name="Chen H."/>
            <person name="Zhang Y."/>
            <person name="Qian W."/>
            <person name="Kim H."/>
            <person name="Gan S."/>
            <person name="Zhao Y."/>
            <person name="Li J."/>
            <person name="Yi K."/>
            <person name="Feng H."/>
            <person name="Zhu P."/>
            <person name="Li B."/>
            <person name="Liu Q."/>
            <person name="Fairley S."/>
            <person name="Magor K.E."/>
            <person name="Du Z."/>
            <person name="Hu X."/>
            <person name="Goodman L."/>
            <person name="Tafer H."/>
            <person name="Vignal A."/>
            <person name="Lee T."/>
            <person name="Kim K.W."/>
            <person name="Sheng Z."/>
            <person name="An Y."/>
            <person name="Searle S."/>
            <person name="Herrero J."/>
            <person name="Groenen M.A."/>
            <person name="Crooijmans R.P."/>
            <person name="Faraut T."/>
            <person name="Cai Q."/>
            <person name="Webster R.G."/>
            <person name="Aldridge J.R."/>
            <person name="Warren W.C."/>
            <person name="Bartschat S."/>
            <person name="Kehr S."/>
            <person name="Marz M."/>
            <person name="Stadler P.F."/>
            <person name="Smith J."/>
            <person name="Kraus R.H."/>
            <person name="Zhao Y."/>
            <person name="Ren L."/>
            <person name="Fei J."/>
            <person name="Morisson M."/>
            <person name="Kaiser P."/>
            <person name="Griffin D.K."/>
            <person name="Rao M."/>
            <person name="Pitel F."/>
            <person name="Wang J."/>
            <person name="Li N."/>
        </authorList>
    </citation>
    <scope>NUCLEOTIDE SEQUENCE [LARGE SCALE GENOMIC DNA]</scope>
</reference>
<accession>R0KEQ4</accession>
<name>R0KEQ4_ANAPL</name>
<organism evidence="2 3">
    <name type="scientific">Anas platyrhynchos</name>
    <name type="common">Mallard</name>
    <name type="synonym">Anas boschas</name>
    <dbReference type="NCBI Taxonomy" id="8839"/>
    <lineage>
        <taxon>Eukaryota</taxon>
        <taxon>Metazoa</taxon>
        <taxon>Chordata</taxon>
        <taxon>Craniata</taxon>
        <taxon>Vertebrata</taxon>
        <taxon>Euteleostomi</taxon>
        <taxon>Archelosauria</taxon>
        <taxon>Archosauria</taxon>
        <taxon>Dinosauria</taxon>
        <taxon>Saurischia</taxon>
        <taxon>Theropoda</taxon>
        <taxon>Coelurosauria</taxon>
        <taxon>Aves</taxon>
        <taxon>Neognathae</taxon>
        <taxon>Galloanserae</taxon>
        <taxon>Anseriformes</taxon>
        <taxon>Anatidae</taxon>
        <taxon>Anatinae</taxon>
        <taxon>Anas</taxon>
    </lineage>
</organism>
<dbReference type="Proteomes" id="UP000296049">
    <property type="component" value="Unassembled WGS sequence"/>
</dbReference>
<evidence type="ECO:0000313" key="3">
    <source>
        <dbReference type="Proteomes" id="UP000296049"/>
    </source>
</evidence>
<evidence type="ECO:0000256" key="1">
    <source>
        <dbReference type="SAM" id="MobiDB-lite"/>
    </source>
</evidence>
<evidence type="ECO:0000313" key="2">
    <source>
        <dbReference type="EMBL" id="EOB08876.1"/>
    </source>
</evidence>
<protein>
    <submittedName>
        <fullName evidence="2">Uncharacterized protein</fullName>
    </submittedName>
</protein>
<sequence length="260" mass="28544">MLDPTHIVIVAMTKEPRQNFTKEESGGHQLRKETRSQKVQILNVREDKGTVSANISKPEDAGTCFSPTEQATACNVGREHCNLALGTKNLSSFQLPYKATFCPYRKANPSDFSRREQEEAAWTFMHRFTPPGGLRGHRQLPQASPEPFAVPAAGKSPDTDGEHAAALAAHPAQGPAAQRDDADLLSLALCHQGIPAQGTLNWQLKQPLNWAVLNGGFVPHCSYPYGNRPSETLGELLCSSAIQLRTKLPWHHEPKQQPSD</sequence>
<dbReference type="EMBL" id="KB742411">
    <property type="protein sequence ID" value="EOB08876.1"/>
    <property type="molecule type" value="Genomic_DNA"/>
</dbReference>
<keyword evidence="3" id="KW-1185">Reference proteome</keyword>
<feature type="region of interest" description="Disordered" evidence="1">
    <location>
        <begin position="137"/>
        <end position="163"/>
    </location>
</feature>
<gene>
    <name evidence="2" type="ORF">Anapl_08186</name>
</gene>
<proteinExistence type="predicted"/>